<dbReference type="Proteomes" id="UP000027064">
    <property type="component" value="Unassembled WGS sequence"/>
</dbReference>
<organism evidence="1 2">
    <name type="scientific">Flavobacterium seoulense</name>
    <dbReference type="NCBI Taxonomy" id="1492738"/>
    <lineage>
        <taxon>Bacteria</taxon>
        <taxon>Pseudomonadati</taxon>
        <taxon>Bacteroidota</taxon>
        <taxon>Flavobacteriia</taxon>
        <taxon>Flavobacteriales</taxon>
        <taxon>Flavobacteriaceae</taxon>
        <taxon>Flavobacterium</taxon>
    </lineage>
</organism>
<keyword evidence="2" id="KW-1185">Reference proteome</keyword>
<sequence length="124" mass="14910">MSEVISAECFHSLFKEFIEEESLITEQKQIELLDVLGEKFVKFYNIHELKENERKFISDRLIKLTHFSDINRISELIGLMFSFVDKTYYEFLLNSLETKQLSYEVQKEITESTKEFKKTYFNIL</sequence>
<protein>
    <submittedName>
        <fullName evidence="1">Uncharacterized protein</fullName>
    </submittedName>
</protein>
<name>A0A066WJR5_9FLAO</name>
<dbReference type="AlphaFoldDB" id="A0A066WJR5"/>
<comment type="caution">
    <text evidence="1">The sequence shown here is derived from an EMBL/GenBank/DDBJ whole genome shotgun (WGS) entry which is preliminary data.</text>
</comment>
<dbReference type="STRING" id="1492738.FEM21_27490"/>
<dbReference type="EMBL" id="JNCA01000028">
    <property type="protein sequence ID" value="KDN54096.1"/>
    <property type="molecule type" value="Genomic_DNA"/>
</dbReference>
<dbReference type="RefSeq" id="WP_152547414.1">
    <property type="nucleotide sequence ID" value="NZ_JNCA01000028.1"/>
</dbReference>
<evidence type="ECO:0000313" key="2">
    <source>
        <dbReference type="Proteomes" id="UP000027064"/>
    </source>
</evidence>
<gene>
    <name evidence="1" type="ORF">FEM21_27490</name>
</gene>
<accession>A0A066WJR5</accession>
<proteinExistence type="predicted"/>
<evidence type="ECO:0000313" key="1">
    <source>
        <dbReference type="EMBL" id="KDN54096.1"/>
    </source>
</evidence>
<dbReference type="PATRIC" id="fig|1492738.3.peg.2735"/>
<reference evidence="1 2" key="1">
    <citation type="submission" date="2014-05" db="EMBL/GenBank/DDBJ databases">
        <title>Genome Sequence of Flavobacterium sp. EM1321.</title>
        <authorList>
            <person name="Shin S.-K."/>
            <person name="Yi H."/>
        </authorList>
    </citation>
    <scope>NUCLEOTIDE SEQUENCE [LARGE SCALE GENOMIC DNA]</scope>
    <source>
        <strain evidence="1 2">EM1321</strain>
    </source>
</reference>